<accession>A0BL27</accession>
<dbReference type="Proteomes" id="UP000000600">
    <property type="component" value="Unassembled WGS sequence"/>
</dbReference>
<evidence type="ECO:0000313" key="10">
    <source>
        <dbReference type="Proteomes" id="UP000000600"/>
    </source>
</evidence>
<dbReference type="GO" id="GO:0043137">
    <property type="term" value="P:DNA replication, removal of RNA primer"/>
    <property type="evidence" value="ECO:0000318"/>
    <property type="project" value="GO_Central"/>
</dbReference>
<evidence type="ECO:0000256" key="7">
    <source>
        <dbReference type="RuleBase" id="RU003515"/>
    </source>
</evidence>
<dbReference type="InterPro" id="IPR036397">
    <property type="entry name" value="RNaseH_sf"/>
</dbReference>
<dbReference type="PANTHER" id="PTHR10954">
    <property type="entry name" value="RIBONUCLEASE H2 SUBUNIT A"/>
    <property type="match status" value="1"/>
</dbReference>
<dbReference type="PROSITE" id="PS51975">
    <property type="entry name" value="RNASE_H_2"/>
    <property type="match status" value="1"/>
</dbReference>
<dbReference type="HOGENOM" id="CLU_036532_0_3_1"/>
<dbReference type="InterPro" id="IPR024567">
    <property type="entry name" value="RNase_HII/HIII_dom"/>
</dbReference>
<dbReference type="FunFam" id="1.10.10.460:FF:000002">
    <property type="entry name" value="Ribonuclease"/>
    <property type="match status" value="1"/>
</dbReference>
<dbReference type="GO" id="GO:0032299">
    <property type="term" value="C:ribonuclease H2 complex"/>
    <property type="evidence" value="ECO:0000318"/>
    <property type="project" value="GO_Central"/>
</dbReference>
<sequence length="281" mass="32002">MNVFNNNSSDELPQNLEDLKANSEWILGIFEAGRGPLIGPIIIAGCFWPITNHNYIVKQCSLSLNKQFYQNQVESSEIISKLKGKALQFETIEISAQKLSTKILAYTPSDVNEISLNYTLQLIKNILSKGYKIIECYINPIGFKENLNEVLKKGLGLGNNDLKFIVGMHQTIIAAQIVSLQERNTRLLQIQQDIYPSGQMGSGYPSDALTREFLSKVSIPVFIYPQDIRFAWQTVSASLKQKAINIEYLSEENWTRQTKEQFLENPSFLEYGGLHFENYYL</sequence>
<keyword evidence="5 7" id="KW-0378">Hydrolase</keyword>
<dbReference type="InterPro" id="IPR023160">
    <property type="entry name" value="RNase_HII_hlx-loop-hlx_cap_dom"/>
</dbReference>
<dbReference type="EMBL" id="CT868001">
    <property type="protein sequence ID" value="CAK59244.1"/>
    <property type="molecule type" value="Genomic_DNA"/>
</dbReference>
<dbReference type="Gene3D" id="1.10.10.460">
    <property type="entry name" value="Ribonuclease hii. Domain 2"/>
    <property type="match status" value="1"/>
</dbReference>
<comment type="similarity">
    <text evidence="7">Belongs to the RNase HII family.</text>
</comment>
<feature type="domain" description="RNase H type-2" evidence="8">
    <location>
        <begin position="24"/>
        <end position="244"/>
    </location>
</feature>
<dbReference type="KEGG" id="ptm:GSPATT00029875001"/>
<dbReference type="RefSeq" id="XP_001426642.1">
    <property type="nucleotide sequence ID" value="XM_001426605.1"/>
</dbReference>
<keyword evidence="4 7" id="KW-0255">Endonuclease</keyword>
<evidence type="ECO:0000256" key="5">
    <source>
        <dbReference type="ARBA" id="ARBA00022801"/>
    </source>
</evidence>
<protein>
    <recommendedName>
        <fullName evidence="7">Ribonuclease</fullName>
        <ecNumber evidence="7">3.1.26.4</ecNumber>
    </recommendedName>
</protein>
<evidence type="ECO:0000259" key="8">
    <source>
        <dbReference type="PROSITE" id="PS51975"/>
    </source>
</evidence>
<keyword evidence="3" id="KW-0479">Metal-binding</keyword>
<dbReference type="PANTHER" id="PTHR10954:SF7">
    <property type="entry name" value="RIBONUCLEASE H2 SUBUNIT A"/>
    <property type="match status" value="1"/>
</dbReference>
<comment type="caution">
    <text evidence="6">Lacks conserved residue(s) required for the propagation of feature annotation.</text>
</comment>
<dbReference type="GO" id="GO:0006298">
    <property type="term" value="P:mismatch repair"/>
    <property type="evidence" value="ECO:0000318"/>
    <property type="project" value="GO_Central"/>
</dbReference>
<gene>
    <name evidence="9" type="ORF">GSPATT00029875001</name>
</gene>
<dbReference type="OrthoDB" id="7462577at2759"/>
<dbReference type="OMA" id="WILGIFE"/>
<dbReference type="InterPro" id="IPR001352">
    <property type="entry name" value="RNase_HII/HIII"/>
</dbReference>
<dbReference type="eggNOG" id="KOG2299">
    <property type="taxonomic scope" value="Eukaryota"/>
</dbReference>
<proteinExistence type="inferred from homology"/>
<dbReference type="STRING" id="5888.A0BL27"/>
<evidence type="ECO:0000256" key="4">
    <source>
        <dbReference type="ARBA" id="ARBA00022759"/>
    </source>
</evidence>
<dbReference type="Gene3D" id="3.30.420.10">
    <property type="entry name" value="Ribonuclease H-like superfamily/Ribonuclease H"/>
    <property type="match status" value="1"/>
</dbReference>
<dbReference type="SUPFAM" id="SSF53098">
    <property type="entry name" value="Ribonuclease H-like"/>
    <property type="match status" value="1"/>
</dbReference>
<evidence type="ECO:0000256" key="1">
    <source>
        <dbReference type="ARBA" id="ARBA00000077"/>
    </source>
</evidence>
<evidence type="ECO:0000256" key="2">
    <source>
        <dbReference type="ARBA" id="ARBA00022722"/>
    </source>
</evidence>
<keyword evidence="10" id="KW-1185">Reference proteome</keyword>
<dbReference type="InParanoid" id="A0BL27"/>
<comment type="catalytic activity">
    <reaction evidence="1 7">
        <text>Endonucleolytic cleavage to 5'-phosphomonoester.</text>
        <dbReference type="EC" id="3.1.26.4"/>
    </reaction>
</comment>
<dbReference type="GeneID" id="5012426"/>
<dbReference type="GO" id="GO:0003723">
    <property type="term" value="F:RNA binding"/>
    <property type="evidence" value="ECO:0007669"/>
    <property type="project" value="UniProtKB-UniRule"/>
</dbReference>
<dbReference type="GO" id="GO:0046872">
    <property type="term" value="F:metal ion binding"/>
    <property type="evidence" value="ECO:0007669"/>
    <property type="project" value="UniProtKB-KW"/>
</dbReference>
<dbReference type="Pfam" id="PF01351">
    <property type="entry name" value="RNase_HII"/>
    <property type="match status" value="1"/>
</dbReference>
<keyword evidence="2 7" id="KW-0540">Nuclease</keyword>
<reference evidence="9 10" key="1">
    <citation type="journal article" date="2006" name="Nature">
        <title>Global trends of whole-genome duplications revealed by the ciliate Paramecium tetraurelia.</title>
        <authorList>
            <consortium name="Genoscope"/>
            <person name="Aury J.-M."/>
            <person name="Jaillon O."/>
            <person name="Duret L."/>
            <person name="Noel B."/>
            <person name="Jubin C."/>
            <person name="Porcel B.M."/>
            <person name="Segurens B."/>
            <person name="Daubin V."/>
            <person name="Anthouard V."/>
            <person name="Aiach N."/>
            <person name="Arnaiz O."/>
            <person name="Billaut A."/>
            <person name="Beisson J."/>
            <person name="Blanc I."/>
            <person name="Bouhouche K."/>
            <person name="Camara F."/>
            <person name="Duharcourt S."/>
            <person name="Guigo R."/>
            <person name="Gogendeau D."/>
            <person name="Katinka M."/>
            <person name="Keller A.-M."/>
            <person name="Kissmehl R."/>
            <person name="Klotz C."/>
            <person name="Koll F."/>
            <person name="Le Moue A."/>
            <person name="Lepere C."/>
            <person name="Malinsky S."/>
            <person name="Nowacki M."/>
            <person name="Nowak J.K."/>
            <person name="Plattner H."/>
            <person name="Poulain J."/>
            <person name="Ruiz F."/>
            <person name="Serrano V."/>
            <person name="Zagulski M."/>
            <person name="Dessen P."/>
            <person name="Betermier M."/>
            <person name="Weissenbach J."/>
            <person name="Scarpelli C."/>
            <person name="Schachter V."/>
            <person name="Sperling L."/>
            <person name="Meyer E."/>
            <person name="Cohen J."/>
            <person name="Wincker P."/>
        </authorList>
    </citation>
    <scope>NUCLEOTIDE SEQUENCE [LARGE SCALE GENOMIC DNA]</scope>
    <source>
        <strain evidence="9 10">Stock d4-2</strain>
    </source>
</reference>
<dbReference type="EC" id="3.1.26.4" evidence="7"/>
<organism evidence="9 10">
    <name type="scientific">Paramecium tetraurelia</name>
    <dbReference type="NCBI Taxonomy" id="5888"/>
    <lineage>
        <taxon>Eukaryota</taxon>
        <taxon>Sar</taxon>
        <taxon>Alveolata</taxon>
        <taxon>Ciliophora</taxon>
        <taxon>Intramacronucleata</taxon>
        <taxon>Oligohymenophorea</taxon>
        <taxon>Peniculida</taxon>
        <taxon>Parameciidae</taxon>
        <taxon>Paramecium</taxon>
    </lineage>
</organism>
<evidence type="ECO:0000313" key="9">
    <source>
        <dbReference type="EMBL" id="CAK59244.1"/>
    </source>
</evidence>
<comment type="function">
    <text evidence="7">Endonuclease that specifically degrades the RNA of RNA-DNA hybrids.</text>
</comment>
<name>A0BL27_PARTE</name>
<dbReference type="GO" id="GO:0004523">
    <property type="term" value="F:RNA-DNA hybrid ribonuclease activity"/>
    <property type="evidence" value="ECO:0000318"/>
    <property type="project" value="GO_Central"/>
</dbReference>
<dbReference type="AlphaFoldDB" id="A0BL27"/>
<dbReference type="InterPro" id="IPR012337">
    <property type="entry name" value="RNaseH-like_sf"/>
</dbReference>
<evidence type="ECO:0000256" key="6">
    <source>
        <dbReference type="PROSITE-ProRule" id="PRU01319"/>
    </source>
</evidence>
<evidence type="ECO:0000256" key="3">
    <source>
        <dbReference type="ARBA" id="ARBA00022723"/>
    </source>
</evidence>